<accession>A0A7H8QV23</accession>
<dbReference type="KEGG" id="trg:TRUGW13939_04696"/>
<sequence>MTPQGSPKSLPKSPPNTEKKLPSRPIEFALVEPIKGTCDRDGKQIEAWCLPGPNQVILKSWSPDDPIFLHSDFADLKGTRMTCFKCDDFVIFVSKTKVMMARLRMDNIFNGDIEEAQQLGKIAEESLDWTGSVDCILLTPELTTFDDLGSSDPSMQAVIDAENHYLSSIKRWGSRFRQRELEDFFWSKWKMARHISLTVIPYQPFHDTRIPQCSFVTLLNEKAKEVLDIKEFVNLSKGEPFVSRQHRNGDDSPRLSTRIGGYGPWKQISVRSVHQDISILTIGCSGTQHFEDREEVHTEEGKTYHRSFTIVYNA</sequence>
<feature type="region of interest" description="Disordered" evidence="1">
    <location>
        <begin position="1"/>
        <end position="22"/>
    </location>
</feature>
<keyword evidence="3" id="KW-1185">Reference proteome</keyword>
<dbReference type="RefSeq" id="XP_035343756.1">
    <property type="nucleotide sequence ID" value="XM_035487863.1"/>
</dbReference>
<dbReference type="Proteomes" id="UP000509510">
    <property type="component" value="Chromosome II"/>
</dbReference>
<proteinExistence type="predicted"/>
<evidence type="ECO:0000313" key="2">
    <source>
        <dbReference type="EMBL" id="QKX57578.1"/>
    </source>
</evidence>
<evidence type="ECO:0000313" key="3">
    <source>
        <dbReference type="Proteomes" id="UP000509510"/>
    </source>
</evidence>
<dbReference type="GeneID" id="55992196"/>
<name>A0A7H8QV23_TALRU</name>
<reference evidence="3" key="1">
    <citation type="submission" date="2020-06" db="EMBL/GenBank/DDBJ databases">
        <title>A chromosome-scale genome assembly of Talaromyces rugulosus W13939.</title>
        <authorList>
            <person name="Wang B."/>
            <person name="Guo L."/>
            <person name="Ye K."/>
            <person name="Wang L."/>
        </authorList>
    </citation>
    <scope>NUCLEOTIDE SEQUENCE [LARGE SCALE GENOMIC DNA]</scope>
    <source>
        <strain evidence="3">W13939</strain>
    </source>
</reference>
<dbReference type="AlphaFoldDB" id="A0A7H8QV23"/>
<dbReference type="EMBL" id="CP055899">
    <property type="protein sequence ID" value="QKX57578.1"/>
    <property type="molecule type" value="Genomic_DNA"/>
</dbReference>
<organism evidence="2 3">
    <name type="scientific">Talaromyces rugulosus</name>
    <name type="common">Penicillium rugulosum</name>
    <dbReference type="NCBI Taxonomy" id="121627"/>
    <lineage>
        <taxon>Eukaryota</taxon>
        <taxon>Fungi</taxon>
        <taxon>Dikarya</taxon>
        <taxon>Ascomycota</taxon>
        <taxon>Pezizomycotina</taxon>
        <taxon>Eurotiomycetes</taxon>
        <taxon>Eurotiomycetidae</taxon>
        <taxon>Eurotiales</taxon>
        <taxon>Trichocomaceae</taxon>
        <taxon>Talaromyces</taxon>
        <taxon>Talaromyces sect. Islandici</taxon>
    </lineage>
</organism>
<protein>
    <submittedName>
        <fullName evidence="2">Uncharacterized protein</fullName>
    </submittedName>
</protein>
<evidence type="ECO:0000256" key="1">
    <source>
        <dbReference type="SAM" id="MobiDB-lite"/>
    </source>
</evidence>
<dbReference type="OrthoDB" id="4220447at2759"/>
<gene>
    <name evidence="2" type="ORF">TRUGW13939_04696</name>
</gene>